<comment type="caution">
    <text evidence="2">The sequence shown here is derived from an EMBL/GenBank/DDBJ whole genome shotgun (WGS) entry which is preliminary data.</text>
</comment>
<feature type="non-terminal residue" evidence="2">
    <location>
        <position position="1"/>
    </location>
</feature>
<protein>
    <submittedName>
        <fullName evidence="2">Uncharacterized protein</fullName>
    </submittedName>
</protein>
<gene>
    <name evidence="2" type="ORF">Tci_925091</name>
</gene>
<evidence type="ECO:0000256" key="1">
    <source>
        <dbReference type="SAM" id="MobiDB-lite"/>
    </source>
</evidence>
<evidence type="ECO:0000313" key="2">
    <source>
        <dbReference type="EMBL" id="GFD53122.1"/>
    </source>
</evidence>
<name>A0A699WZ85_TANCI</name>
<reference evidence="2" key="1">
    <citation type="journal article" date="2019" name="Sci. Rep.">
        <title>Draft genome of Tanacetum cinerariifolium, the natural source of mosquito coil.</title>
        <authorList>
            <person name="Yamashiro T."/>
            <person name="Shiraishi A."/>
            <person name="Satake H."/>
            <person name="Nakayama K."/>
        </authorList>
    </citation>
    <scope>NUCLEOTIDE SEQUENCE</scope>
</reference>
<dbReference type="AlphaFoldDB" id="A0A699WZ85"/>
<accession>A0A699WZ85</accession>
<feature type="region of interest" description="Disordered" evidence="1">
    <location>
        <begin position="39"/>
        <end position="58"/>
    </location>
</feature>
<dbReference type="EMBL" id="BKCJ011790413">
    <property type="protein sequence ID" value="GFD53122.1"/>
    <property type="molecule type" value="Genomic_DNA"/>
</dbReference>
<organism evidence="2">
    <name type="scientific">Tanacetum cinerariifolium</name>
    <name type="common">Dalmatian daisy</name>
    <name type="synonym">Chrysanthemum cinerariifolium</name>
    <dbReference type="NCBI Taxonomy" id="118510"/>
    <lineage>
        <taxon>Eukaryota</taxon>
        <taxon>Viridiplantae</taxon>
        <taxon>Streptophyta</taxon>
        <taxon>Embryophyta</taxon>
        <taxon>Tracheophyta</taxon>
        <taxon>Spermatophyta</taxon>
        <taxon>Magnoliopsida</taxon>
        <taxon>eudicotyledons</taxon>
        <taxon>Gunneridae</taxon>
        <taxon>Pentapetalae</taxon>
        <taxon>asterids</taxon>
        <taxon>campanulids</taxon>
        <taxon>Asterales</taxon>
        <taxon>Asteraceae</taxon>
        <taxon>Asteroideae</taxon>
        <taxon>Anthemideae</taxon>
        <taxon>Anthemidinae</taxon>
        <taxon>Tanacetum</taxon>
    </lineage>
</organism>
<sequence length="58" mass="6036">CAFQTGHSPVALRASRINSACMTFIPWCGFRKVARAGDPFGSATQSSPNGPEATNAPP</sequence>
<proteinExistence type="predicted"/>